<evidence type="ECO:0000256" key="1">
    <source>
        <dbReference type="SAM" id="Coils"/>
    </source>
</evidence>
<keyword evidence="5" id="KW-1185">Reference proteome</keyword>
<dbReference type="EMBL" id="CP102382">
    <property type="protein sequence ID" value="UUV20559.1"/>
    <property type="molecule type" value="Genomic_DNA"/>
</dbReference>
<evidence type="ECO:0000313" key="4">
    <source>
        <dbReference type="EMBL" id="UUV20559.1"/>
    </source>
</evidence>
<feature type="transmembrane region" description="Helical" evidence="2">
    <location>
        <begin position="37"/>
        <end position="54"/>
    </location>
</feature>
<dbReference type="InterPro" id="IPR008756">
    <property type="entry name" value="Peptidase_M56"/>
</dbReference>
<feature type="transmembrane region" description="Helical" evidence="2">
    <location>
        <begin position="7"/>
        <end position="25"/>
    </location>
</feature>
<protein>
    <recommendedName>
        <fullName evidence="3">Peptidase M56 domain-containing protein</fullName>
    </recommendedName>
</protein>
<name>A0ABY5NPT0_9FLAO</name>
<organism evidence="4 5">
    <name type="scientific">Paenimyroides aestuarii</name>
    <dbReference type="NCBI Taxonomy" id="2968490"/>
    <lineage>
        <taxon>Bacteria</taxon>
        <taxon>Pseudomonadati</taxon>
        <taxon>Bacteroidota</taxon>
        <taxon>Flavobacteriia</taxon>
        <taxon>Flavobacteriales</taxon>
        <taxon>Flavobacteriaceae</taxon>
        <taxon>Paenimyroides</taxon>
    </lineage>
</organism>
<keyword evidence="2" id="KW-1133">Transmembrane helix</keyword>
<keyword evidence="2" id="KW-0812">Transmembrane</keyword>
<accession>A0ABY5NPT0</accession>
<proteinExistence type="predicted"/>
<dbReference type="Pfam" id="PF05569">
    <property type="entry name" value="Peptidase_M56"/>
    <property type="match status" value="1"/>
</dbReference>
<feature type="transmembrane region" description="Helical" evidence="2">
    <location>
        <begin position="95"/>
        <end position="116"/>
    </location>
</feature>
<keyword evidence="1" id="KW-0175">Coiled coil</keyword>
<keyword evidence="2" id="KW-0472">Membrane</keyword>
<feature type="domain" description="Peptidase M56" evidence="3">
    <location>
        <begin position="32"/>
        <end position="253"/>
    </location>
</feature>
<evidence type="ECO:0000259" key="3">
    <source>
        <dbReference type="Pfam" id="PF05569"/>
    </source>
</evidence>
<dbReference type="CDD" id="cd07341">
    <property type="entry name" value="M56_BlaR1_MecR1_like"/>
    <property type="match status" value="1"/>
</dbReference>
<evidence type="ECO:0000313" key="5">
    <source>
        <dbReference type="Proteomes" id="UP001317001"/>
    </source>
</evidence>
<dbReference type="InterPro" id="IPR052173">
    <property type="entry name" value="Beta-lactam_resp_regulator"/>
</dbReference>
<feature type="transmembrane region" description="Helical" evidence="2">
    <location>
        <begin position="266"/>
        <end position="282"/>
    </location>
</feature>
<feature type="coiled-coil region" evidence="1">
    <location>
        <begin position="666"/>
        <end position="718"/>
    </location>
</feature>
<sequence>MHPFLEYLLKANLLLVFFVLFYSIFLKKETFYQLNRWYLIGSIVVSAIAPFISFTKTVWVDPIPVEYSINNGENEIINEVAAETSFLKTIDIQQIAVYLMLFISLVLLIKKIYVLAKLYYSIKKMPNSGASNIKITLEQKVVYSFYRWIVVPEDFFQWKNHQLILDHERIHLNQKHTFDLMLIEVIAAVFWFNPLVKVMQRQINNNLEYIVDEQMVQKTEPVLYQKSLLQFQVQKNIQFANAYHTSDIKSRILQLNSKKSTRMNRLKLLLAAPVLVAFFVMFQTETVAQIREHIEVQEISEGDTLEDSFYIQIHSKYDDEYYESVTKKLRKEIDFEVNFYDLKRNKDGDLTDIKISYVKEHPIIFGRYSAENGKPFEPFKLHIYKKGSGYTLDVVSDKVEYNEIILKEEEVSFNAETLKTNRQVFDEVVSKFPVIIDGVAFSKKQLKNFDNSKIQSMSLNLDTNSKKGLSLLLSTSSDASHVLSSKPIKKKIQLPTKDSEKVNNLLKQDKTVIIKGEPTKVKIIANNELSSEPLRLSNSIYDYSTVNVTRPYNPSQYRTVEEIYTLYKDGDKPNTKRTVYKDANGKIVKVEDSNDKESLFGSSYNRVVTNNIVYVVDDQIVLEDSFHKINPEDIDQITILKDQKSKEKYAATKKDGVIVVTTKAKKKVSLNQNKQAQQKREALVNKKKELLAERKQKLKERKKEIEKLKQIKKDLETVTSIFNDVKEIKKIEDEQFKITKISASITREDGTKVELSEDY</sequence>
<dbReference type="RefSeq" id="WP_257498461.1">
    <property type="nucleotide sequence ID" value="NZ_CP102382.1"/>
</dbReference>
<dbReference type="Proteomes" id="UP001317001">
    <property type="component" value="Chromosome"/>
</dbReference>
<dbReference type="PANTHER" id="PTHR34978:SF3">
    <property type="entry name" value="SLR0241 PROTEIN"/>
    <property type="match status" value="1"/>
</dbReference>
<reference evidence="4 5" key="1">
    <citation type="submission" date="2022-08" db="EMBL/GenBank/DDBJ databases">
        <title>Myroides zhujiangensis sp. nov., a novel bacterium isolated from sediment in the Pearl River Estuary.</title>
        <authorList>
            <person name="Cui L."/>
        </authorList>
    </citation>
    <scope>NUCLEOTIDE SEQUENCE [LARGE SCALE GENOMIC DNA]</scope>
    <source>
        <strain evidence="4 5">SCSIO 72103</strain>
    </source>
</reference>
<gene>
    <name evidence="4" type="ORF">NPX36_09345</name>
</gene>
<evidence type="ECO:0000256" key="2">
    <source>
        <dbReference type="SAM" id="Phobius"/>
    </source>
</evidence>
<dbReference type="PANTHER" id="PTHR34978">
    <property type="entry name" value="POSSIBLE SENSOR-TRANSDUCER PROTEIN BLAR"/>
    <property type="match status" value="1"/>
</dbReference>